<accession>A0ABN9QD72</accession>
<feature type="chain" id="PRO_5046924831" evidence="1">
    <location>
        <begin position="18"/>
        <end position="331"/>
    </location>
</feature>
<name>A0ABN9QD72_9DINO</name>
<keyword evidence="3" id="KW-1185">Reference proteome</keyword>
<keyword evidence="1" id="KW-0732">Signal</keyword>
<dbReference type="EMBL" id="CAUYUJ010002858">
    <property type="protein sequence ID" value="CAK0802716.1"/>
    <property type="molecule type" value="Genomic_DNA"/>
</dbReference>
<evidence type="ECO:0000313" key="2">
    <source>
        <dbReference type="EMBL" id="CAK0802716.1"/>
    </source>
</evidence>
<proteinExistence type="predicted"/>
<evidence type="ECO:0000313" key="3">
    <source>
        <dbReference type="Proteomes" id="UP001189429"/>
    </source>
</evidence>
<feature type="signal peptide" evidence="1">
    <location>
        <begin position="1"/>
        <end position="17"/>
    </location>
</feature>
<evidence type="ECO:0000256" key="1">
    <source>
        <dbReference type="SAM" id="SignalP"/>
    </source>
</evidence>
<sequence length="331" mass="34874">MTTKILLPCLLLGLAEATAFPSCDATTTEPFFEETTTEESAPDIPLELQVQGQSGKFTLVPKGSSGASVGIRVTMDALREVDADGEAVGTSGAVKHSIQTFASQDFTVGDMETVRIGSGVSAAKVSFDSTISEIGRIGVDTYVMAQSGTVGMSNESWQVSIGDLKWNIRLWDWTWCDGSNCKKGQTEQVGAFVELDITVQNLGGGSANQGSGKSVSLGSNATLELSTQVQRDCAWEQLPVGFPSIGTQGSQTTITFRFPRFETSCLYDPVLSGAAEEMGVDVGSGTNYYYYYYSYYYTTTPAPAPDDYAVSAAAPAALGAAALCSLSAVAV</sequence>
<reference evidence="2" key="1">
    <citation type="submission" date="2023-10" db="EMBL/GenBank/DDBJ databases">
        <authorList>
            <person name="Chen Y."/>
            <person name="Shah S."/>
            <person name="Dougan E. K."/>
            <person name="Thang M."/>
            <person name="Chan C."/>
        </authorList>
    </citation>
    <scope>NUCLEOTIDE SEQUENCE [LARGE SCALE GENOMIC DNA]</scope>
</reference>
<protein>
    <submittedName>
        <fullName evidence="2">Uncharacterized protein</fullName>
    </submittedName>
</protein>
<comment type="caution">
    <text evidence="2">The sequence shown here is derived from an EMBL/GenBank/DDBJ whole genome shotgun (WGS) entry which is preliminary data.</text>
</comment>
<gene>
    <name evidence="2" type="ORF">PCOR1329_LOCUS10125</name>
</gene>
<dbReference type="Proteomes" id="UP001189429">
    <property type="component" value="Unassembled WGS sequence"/>
</dbReference>
<organism evidence="2 3">
    <name type="scientific">Prorocentrum cordatum</name>
    <dbReference type="NCBI Taxonomy" id="2364126"/>
    <lineage>
        <taxon>Eukaryota</taxon>
        <taxon>Sar</taxon>
        <taxon>Alveolata</taxon>
        <taxon>Dinophyceae</taxon>
        <taxon>Prorocentrales</taxon>
        <taxon>Prorocentraceae</taxon>
        <taxon>Prorocentrum</taxon>
    </lineage>
</organism>